<dbReference type="NCBIfam" id="NF047422">
    <property type="entry name" value="YfmF_fam"/>
    <property type="match status" value="1"/>
</dbReference>
<dbReference type="Gene3D" id="3.30.830.10">
    <property type="entry name" value="Metalloenzyme, LuxS/M16 peptidase-like"/>
    <property type="match status" value="2"/>
</dbReference>
<dbReference type="PANTHER" id="PTHR11851:SF186">
    <property type="entry name" value="INACTIVE METALLOPROTEASE YMFF-RELATED"/>
    <property type="match status" value="1"/>
</dbReference>
<feature type="domain" description="Peptidase M16 C-terminal" evidence="1">
    <location>
        <begin position="181"/>
        <end position="355"/>
    </location>
</feature>
<proteinExistence type="predicted"/>
<gene>
    <name evidence="2" type="ORF">AV656_04210</name>
</gene>
<dbReference type="OrthoDB" id="9762085at2"/>
<organism evidence="2 3">
    <name type="scientific">Bhargavaea cecembensis</name>
    <dbReference type="NCBI Taxonomy" id="394098"/>
    <lineage>
        <taxon>Bacteria</taxon>
        <taxon>Bacillati</taxon>
        <taxon>Bacillota</taxon>
        <taxon>Bacilli</taxon>
        <taxon>Bacillales</taxon>
        <taxon>Caryophanaceae</taxon>
        <taxon>Bhargavaea</taxon>
    </lineage>
</organism>
<dbReference type="EMBL" id="LQNT01000009">
    <property type="protein sequence ID" value="KZE38134.1"/>
    <property type="molecule type" value="Genomic_DNA"/>
</dbReference>
<evidence type="ECO:0000313" key="2">
    <source>
        <dbReference type="EMBL" id="KZE38134.1"/>
    </source>
</evidence>
<dbReference type="GO" id="GO:0046872">
    <property type="term" value="F:metal ion binding"/>
    <property type="evidence" value="ECO:0007669"/>
    <property type="project" value="InterPro"/>
</dbReference>
<comment type="caution">
    <text evidence="2">The sequence shown here is derived from an EMBL/GenBank/DDBJ whole genome shotgun (WGS) entry which is preliminary data.</text>
</comment>
<dbReference type="AlphaFoldDB" id="A0A165GY45"/>
<dbReference type="Pfam" id="PF05193">
    <property type="entry name" value="Peptidase_M16_C"/>
    <property type="match status" value="1"/>
</dbReference>
<name>A0A165GY45_9BACL</name>
<protein>
    <submittedName>
        <fullName evidence="2">Peptidase M16</fullName>
    </submittedName>
</protein>
<evidence type="ECO:0000259" key="1">
    <source>
        <dbReference type="Pfam" id="PF05193"/>
    </source>
</evidence>
<sequence length="426" mass="48144">MFTETRLTQGVRLYVRRTEQFKTLTFSIRFKQPLTPEGASERAVLANILEDSTETYPSRAALRQALETMYGTLYYTDVGKRGGYHYLSVNAECVDDRLIRDEDITDWTIRLLADAVLRPNLQDGVFKPQVFEREKQTVLERVRSLYDDKTRYAQQRLLTLMRPEGPESIRATGEESHLEALTPEKVMEAYRRMIGEDEIEIYVVGAVDEKAITASLKEAFHFEGRVPAVLPEKAARGTGKEGRVSEKQNMKQGKLHIGFSTPVKFGTEDFPKMQLANGIFGGFPHSKLFMNVREKESMAYYAASSYLSRYGLITVSAGIDAELAEKATKLIDEQLEVMRAGEITDNELSQTKAMLANQLREALDSSRGQIEIFDQYKDLPGGFTPEGWIAKWEPVTADDIRDMAGKIDRQLVYLLSGKEESADAKA</sequence>
<dbReference type="RefSeq" id="WP_063179342.1">
    <property type="nucleotide sequence ID" value="NZ_LQNT01000009.1"/>
</dbReference>
<dbReference type="InterPro" id="IPR011249">
    <property type="entry name" value="Metalloenz_LuxS/M16"/>
</dbReference>
<evidence type="ECO:0000313" key="3">
    <source>
        <dbReference type="Proteomes" id="UP000076490"/>
    </source>
</evidence>
<reference evidence="2 3" key="1">
    <citation type="submission" date="2016-01" db="EMBL/GenBank/DDBJ databases">
        <title>Whole genome sequencing of Bhargavaea cecembensis T14.</title>
        <authorList>
            <person name="Hong K.W."/>
        </authorList>
    </citation>
    <scope>NUCLEOTIDE SEQUENCE [LARGE SCALE GENOMIC DNA]</scope>
    <source>
        <strain evidence="2 3">T14</strain>
    </source>
</reference>
<dbReference type="InterPro" id="IPR050361">
    <property type="entry name" value="MPP/UQCRC_Complex"/>
</dbReference>
<dbReference type="InterPro" id="IPR007863">
    <property type="entry name" value="Peptidase_M16_C"/>
</dbReference>
<dbReference type="PANTHER" id="PTHR11851">
    <property type="entry name" value="METALLOPROTEASE"/>
    <property type="match status" value="1"/>
</dbReference>
<dbReference type="Proteomes" id="UP000076490">
    <property type="component" value="Unassembled WGS sequence"/>
</dbReference>
<accession>A0A165GY45</accession>
<dbReference type="SUPFAM" id="SSF63411">
    <property type="entry name" value="LuxS/MPP-like metallohydrolase"/>
    <property type="match status" value="2"/>
</dbReference>